<evidence type="ECO:0000313" key="2">
    <source>
        <dbReference type="EMBL" id="CDF36213.1"/>
    </source>
</evidence>
<feature type="region of interest" description="Disordered" evidence="1">
    <location>
        <begin position="157"/>
        <end position="176"/>
    </location>
</feature>
<evidence type="ECO:0000313" key="3">
    <source>
        <dbReference type="Proteomes" id="UP000012073"/>
    </source>
</evidence>
<feature type="compositionally biased region" description="Pro residues" evidence="1">
    <location>
        <begin position="1"/>
        <end position="10"/>
    </location>
</feature>
<gene>
    <name evidence="2" type="ORF">CHC_T00004604001</name>
</gene>
<keyword evidence="3" id="KW-1185">Reference proteome</keyword>
<feature type="compositionally biased region" description="Basic and acidic residues" evidence="1">
    <location>
        <begin position="209"/>
        <end position="241"/>
    </location>
</feature>
<dbReference type="EMBL" id="HG001766">
    <property type="protein sequence ID" value="CDF36213.1"/>
    <property type="molecule type" value="Genomic_DNA"/>
</dbReference>
<dbReference type="AlphaFoldDB" id="R7QEK4"/>
<proteinExistence type="predicted"/>
<dbReference type="KEGG" id="ccp:CHC_T00004604001"/>
<organism evidence="2 3">
    <name type="scientific">Chondrus crispus</name>
    <name type="common">Carrageen Irish moss</name>
    <name type="synonym">Polymorpha crispa</name>
    <dbReference type="NCBI Taxonomy" id="2769"/>
    <lineage>
        <taxon>Eukaryota</taxon>
        <taxon>Rhodophyta</taxon>
        <taxon>Florideophyceae</taxon>
        <taxon>Rhodymeniophycidae</taxon>
        <taxon>Gigartinales</taxon>
        <taxon>Gigartinaceae</taxon>
        <taxon>Chondrus</taxon>
    </lineage>
</organism>
<feature type="compositionally biased region" description="Polar residues" evidence="1">
    <location>
        <begin position="277"/>
        <end position="293"/>
    </location>
</feature>
<dbReference type="RefSeq" id="XP_005716032.1">
    <property type="nucleotide sequence ID" value="XM_005715975.1"/>
</dbReference>
<feature type="compositionally biased region" description="Low complexity" evidence="1">
    <location>
        <begin position="242"/>
        <end position="267"/>
    </location>
</feature>
<feature type="region of interest" description="Disordered" evidence="1">
    <location>
        <begin position="197"/>
        <end position="320"/>
    </location>
</feature>
<dbReference type="Gramene" id="CDF36213">
    <property type="protein sequence ID" value="CDF36213"/>
    <property type="gene ID" value="CHC_T00004604001"/>
</dbReference>
<sequence length="320" mass="35653">MPSSSSPPAPANSTMAFPLPPPSPTAEACAELASLTVRVFSPAVVSSIRDIFVRNERLNVKEHLPLLGTLAVRHVALMMQEDDFNPDIRDKGEDESPQSPVLVKHESRIKNERMVDLDRMRSTPPLTRRLHREGKRTSSYRDIAYYAVRQKRIIPEALPTGREETSTATTAETRPVRRLSIRSIRLPKDSALRKTRSIAIIEPKSTPPDGKEDAKSIDENFTKRRHSPEFWKEKPGKENIHVRPSVSSPSAGAPAGGSLSSSRPPSLFNKESRNRRPNLSNTPGKSAQGTQGKISGRNAPISRLVQMRKQRLEKKGKQTR</sequence>
<dbReference type="GeneID" id="17323762"/>
<feature type="region of interest" description="Disordered" evidence="1">
    <location>
        <begin position="1"/>
        <end position="25"/>
    </location>
</feature>
<name>R7QEK4_CHOCR</name>
<protein>
    <submittedName>
        <fullName evidence="2">Uncharacterized protein</fullName>
    </submittedName>
</protein>
<dbReference type="Proteomes" id="UP000012073">
    <property type="component" value="Unassembled WGS sequence"/>
</dbReference>
<reference evidence="3" key="1">
    <citation type="journal article" date="2013" name="Proc. Natl. Acad. Sci. U.S.A.">
        <title>Genome structure and metabolic features in the red seaweed Chondrus crispus shed light on evolution of the Archaeplastida.</title>
        <authorList>
            <person name="Collen J."/>
            <person name="Porcel B."/>
            <person name="Carre W."/>
            <person name="Ball S.G."/>
            <person name="Chaparro C."/>
            <person name="Tonon T."/>
            <person name="Barbeyron T."/>
            <person name="Michel G."/>
            <person name="Noel B."/>
            <person name="Valentin K."/>
            <person name="Elias M."/>
            <person name="Artiguenave F."/>
            <person name="Arun A."/>
            <person name="Aury J.M."/>
            <person name="Barbosa-Neto J.F."/>
            <person name="Bothwell J.H."/>
            <person name="Bouget F.Y."/>
            <person name="Brillet L."/>
            <person name="Cabello-Hurtado F."/>
            <person name="Capella-Gutierrez S."/>
            <person name="Charrier B."/>
            <person name="Cladiere L."/>
            <person name="Cock J.M."/>
            <person name="Coelho S.M."/>
            <person name="Colleoni C."/>
            <person name="Czjzek M."/>
            <person name="Da Silva C."/>
            <person name="Delage L."/>
            <person name="Denoeud F."/>
            <person name="Deschamps P."/>
            <person name="Dittami S.M."/>
            <person name="Gabaldon T."/>
            <person name="Gachon C.M."/>
            <person name="Groisillier A."/>
            <person name="Herve C."/>
            <person name="Jabbari K."/>
            <person name="Katinka M."/>
            <person name="Kloareg B."/>
            <person name="Kowalczyk N."/>
            <person name="Labadie K."/>
            <person name="Leblanc C."/>
            <person name="Lopez P.J."/>
            <person name="McLachlan D.H."/>
            <person name="Meslet-Cladiere L."/>
            <person name="Moustafa A."/>
            <person name="Nehr Z."/>
            <person name="Nyvall Collen P."/>
            <person name="Panaud O."/>
            <person name="Partensky F."/>
            <person name="Poulain J."/>
            <person name="Rensing S.A."/>
            <person name="Rousvoal S."/>
            <person name="Samson G."/>
            <person name="Symeonidi A."/>
            <person name="Weissenbach J."/>
            <person name="Zambounis A."/>
            <person name="Wincker P."/>
            <person name="Boyen C."/>
        </authorList>
    </citation>
    <scope>NUCLEOTIDE SEQUENCE [LARGE SCALE GENOMIC DNA]</scope>
    <source>
        <strain evidence="3">cv. Stackhouse</strain>
    </source>
</reference>
<accession>R7QEK4</accession>
<evidence type="ECO:0000256" key="1">
    <source>
        <dbReference type="SAM" id="MobiDB-lite"/>
    </source>
</evidence>